<dbReference type="RefSeq" id="WP_074559798.1">
    <property type="nucleotide sequence ID" value="NZ_FNKE01000001.1"/>
</dbReference>
<dbReference type="InterPro" id="IPR052718">
    <property type="entry name" value="NmrA-type_oxidoreductase"/>
</dbReference>
<evidence type="ECO:0000313" key="2">
    <source>
        <dbReference type="EMBL" id="SDQ07760.1"/>
    </source>
</evidence>
<evidence type="ECO:0000313" key="3">
    <source>
        <dbReference type="Proteomes" id="UP000182870"/>
    </source>
</evidence>
<feature type="domain" description="NAD(P)-binding" evidence="1">
    <location>
        <begin position="7"/>
        <end position="160"/>
    </location>
</feature>
<dbReference type="Gene3D" id="3.90.25.10">
    <property type="entry name" value="UDP-galactose 4-epimerase, domain 1"/>
    <property type="match status" value="1"/>
</dbReference>
<dbReference type="InterPro" id="IPR036291">
    <property type="entry name" value="NAD(P)-bd_dom_sf"/>
</dbReference>
<accession>A0A1H0XY11</accession>
<dbReference type="InterPro" id="IPR016040">
    <property type="entry name" value="NAD(P)-bd_dom"/>
</dbReference>
<dbReference type="Proteomes" id="UP000182870">
    <property type="component" value="Unassembled WGS sequence"/>
</dbReference>
<dbReference type="Gene3D" id="3.40.50.720">
    <property type="entry name" value="NAD(P)-binding Rossmann-like Domain"/>
    <property type="match status" value="1"/>
</dbReference>
<protein>
    <submittedName>
        <fullName evidence="2">NAD(P)H dehydrogenase (Quinone)</fullName>
    </submittedName>
</protein>
<name>A0A1H0XY11_STREI</name>
<gene>
    <name evidence="2" type="ORF">SAMN05216392_0282</name>
</gene>
<dbReference type="EMBL" id="FNKE01000001">
    <property type="protein sequence ID" value="SDQ07760.1"/>
    <property type="molecule type" value="Genomic_DNA"/>
</dbReference>
<dbReference type="PANTHER" id="PTHR47129:SF1">
    <property type="entry name" value="NMRA-LIKE DOMAIN-CONTAINING PROTEIN"/>
    <property type="match status" value="1"/>
</dbReference>
<organism evidence="2 3">
    <name type="scientific">Streptococcus equinus</name>
    <name type="common">Streptococcus bovis</name>
    <dbReference type="NCBI Taxonomy" id="1335"/>
    <lineage>
        <taxon>Bacteria</taxon>
        <taxon>Bacillati</taxon>
        <taxon>Bacillota</taxon>
        <taxon>Bacilli</taxon>
        <taxon>Lactobacillales</taxon>
        <taxon>Streptococcaceae</taxon>
        <taxon>Streptococcus</taxon>
    </lineage>
</organism>
<dbReference type="SUPFAM" id="SSF51735">
    <property type="entry name" value="NAD(P)-binding Rossmann-fold domains"/>
    <property type="match status" value="1"/>
</dbReference>
<dbReference type="PANTHER" id="PTHR47129">
    <property type="entry name" value="QUINONE OXIDOREDUCTASE 2"/>
    <property type="match status" value="1"/>
</dbReference>
<reference evidence="2 3" key="1">
    <citation type="submission" date="2016-10" db="EMBL/GenBank/DDBJ databases">
        <authorList>
            <person name="de Groot N.N."/>
        </authorList>
    </citation>
    <scope>NUCLEOTIDE SEQUENCE [LARGE SCALE GENOMIC DNA]</scope>
    <source>
        <strain evidence="2 3">Sb05</strain>
    </source>
</reference>
<evidence type="ECO:0000259" key="1">
    <source>
        <dbReference type="Pfam" id="PF13460"/>
    </source>
</evidence>
<dbReference type="Pfam" id="PF13460">
    <property type="entry name" value="NAD_binding_10"/>
    <property type="match status" value="1"/>
</dbReference>
<dbReference type="CDD" id="cd05269">
    <property type="entry name" value="TMR_SDR_a"/>
    <property type="match status" value="1"/>
</dbReference>
<dbReference type="OrthoDB" id="152510at2"/>
<proteinExistence type="predicted"/>
<sequence length="286" mass="31149">MTYLVTGVTGGLGASILEHLSKQVSLKEISVLVRSEQKGEYFKEAGYDVRIGTYSDKDELKKAFEGIETLIFVSGIPGQDLSRAEQHQNVIGAAKAAGVKNILYTSISNGEHSTAVLAPDHIVTEKLIQESGLNYKILRNNWYLENELNNLEAAANGQDFIYAAGDSKVGWALRREYGEAIANAAVQPFTENKIYELSGKLISYAELIRDFKVATGSDFSSYSISIADYKAGLEKAGFPEAAVAIVAGIQNDILQHQLEVSHSDLEELLGHPQVPIVDAFKELIPA</sequence>
<dbReference type="AlphaFoldDB" id="A0A1H0XY11"/>